<gene>
    <name evidence="1" type="ORF">AU14_01690</name>
</gene>
<dbReference type="STRING" id="1420916.AU14_01690"/>
<dbReference type="OrthoDB" id="24847at2"/>
<proteinExistence type="predicted"/>
<evidence type="ECO:0000313" key="2">
    <source>
        <dbReference type="Proteomes" id="UP000061489"/>
    </source>
</evidence>
<evidence type="ECO:0000313" key="1">
    <source>
        <dbReference type="EMBL" id="AHI29936.1"/>
    </source>
</evidence>
<organism evidence="1 2">
    <name type="scientific">Marinobacter similis</name>
    <dbReference type="NCBI Taxonomy" id="1420916"/>
    <lineage>
        <taxon>Bacteria</taxon>
        <taxon>Pseudomonadati</taxon>
        <taxon>Pseudomonadota</taxon>
        <taxon>Gammaproteobacteria</taxon>
        <taxon>Pseudomonadales</taxon>
        <taxon>Marinobacteraceae</taxon>
        <taxon>Marinobacter</taxon>
    </lineage>
</organism>
<dbReference type="RefSeq" id="WP_041338371.1">
    <property type="nucleotide sequence ID" value="NZ_CP007151.1"/>
</dbReference>
<sequence>MDFFSLRVGVSTTPDNVLGQDFTLVLSDANGTSVSLLASDYSDALYAPPGLPVSARDTGGKTINNMVPFRLDALPIFDSELDLTSLVRAELRFDQLPAGSLQFTDVMFQKVEF</sequence>
<dbReference type="Proteomes" id="UP000061489">
    <property type="component" value="Chromosome"/>
</dbReference>
<protein>
    <submittedName>
        <fullName evidence="1">Uncharacterized protein</fullName>
    </submittedName>
</protein>
<reference evidence="1 2" key="1">
    <citation type="journal article" date="2014" name="Genome Announc.">
        <title>Draft Genome Sequences of Marinobacter similis A3d10T and Marinobacter salarius R9SW1T.</title>
        <authorList>
            <person name="Ivanova E.P."/>
            <person name="Ng H.J."/>
            <person name="Webb H.K."/>
            <person name="Feng G."/>
            <person name="Oshima K."/>
            <person name="Hattori M."/>
            <person name="Ohkuma M."/>
            <person name="Sergeev A.F."/>
            <person name="Mikhailov V.V."/>
            <person name="Crawford R.J."/>
            <person name="Sawabe T."/>
        </authorList>
    </citation>
    <scope>NUCLEOTIDE SEQUENCE [LARGE SCALE GENOMIC DNA]</scope>
    <source>
        <strain evidence="1 2">A3d10</strain>
    </source>
</reference>
<name>W5YLJ0_9GAMM</name>
<dbReference type="EMBL" id="CP007151">
    <property type="protein sequence ID" value="AHI29936.1"/>
    <property type="molecule type" value="Genomic_DNA"/>
</dbReference>
<dbReference type="KEGG" id="msx:AU14_01690"/>
<accession>W5YLJ0</accession>
<keyword evidence="2" id="KW-1185">Reference proteome</keyword>
<dbReference type="HOGENOM" id="CLU_2130504_0_0_6"/>
<dbReference type="AlphaFoldDB" id="W5YLJ0"/>